<evidence type="ECO:0000256" key="3">
    <source>
        <dbReference type="ARBA" id="ARBA00022833"/>
    </source>
</evidence>
<evidence type="ECO:0000256" key="1">
    <source>
        <dbReference type="ARBA" id="ARBA00022723"/>
    </source>
</evidence>
<feature type="domain" description="RING-type" evidence="7">
    <location>
        <begin position="163"/>
        <end position="205"/>
    </location>
</feature>
<feature type="region of interest" description="Disordered" evidence="5">
    <location>
        <begin position="225"/>
        <end position="251"/>
    </location>
</feature>
<organism evidence="8 9">
    <name type="scientific">Furculomyces boomerangus</name>
    <dbReference type="NCBI Taxonomy" id="61424"/>
    <lineage>
        <taxon>Eukaryota</taxon>
        <taxon>Fungi</taxon>
        <taxon>Fungi incertae sedis</taxon>
        <taxon>Zoopagomycota</taxon>
        <taxon>Kickxellomycotina</taxon>
        <taxon>Harpellomycetes</taxon>
        <taxon>Harpellales</taxon>
        <taxon>Harpellaceae</taxon>
        <taxon>Furculomyces</taxon>
    </lineage>
</organism>
<dbReference type="SUPFAM" id="SSF57850">
    <property type="entry name" value="RING/U-box"/>
    <property type="match status" value="1"/>
</dbReference>
<dbReference type="PANTHER" id="PTHR45798">
    <property type="entry name" value="RING-H2 FINGER PROTEIN ATL61-RELATED-RELATED"/>
    <property type="match status" value="1"/>
</dbReference>
<evidence type="ECO:0000256" key="2">
    <source>
        <dbReference type="ARBA" id="ARBA00022771"/>
    </source>
</evidence>
<name>A0A2T9YJJ6_9FUNG</name>
<dbReference type="STRING" id="61424.A0A2T9YJJ6"/>
<protein>
    <recommendedName>
        <fullName evidence="7">RING-type domain-containing protein</fullName>
    </recommendedName>
</protein>
<dbReference type="PANTHER" id="PTHR45798:SF97">
    <property type="entry name" value="ALCOHOL-SENSITIVE RING FINGER PROTEIN 1"/>
    <property type="match status" value="1"/>
</dbReference>
<feature type="transmembrane region" description="Helical" evidence="6">
    <location>
        <begin position="30"/>
        <end position="51"/>
    </location>
</feature>
<comment type="caution">
    <text evidence="8">The sequence shown here is derived from an EMBL/GenBank/DDBJ whole genome shotgun (WGS) entry which is preliminary data.</text>
</comment>
<evidence type="ECO:0000259" key="7">
    <source>
        <dbReference type="PROSITE" id="PS50089"/>
    </source>
</evidence>
<keyword evidence="1" id="KW-0479">Metal-binding</keyword>
<keyword evidence="3" id="KW-0862">Zinc</keyword>
<dbReference type="GO" id="GO:0008270">
    <property type="term" value="F:zinc ion binding"/>
    <property type="evidence" value="ECO:0007669"/>
    <property type="project" value="UniProtKB-KW"/>
</dbReference>
<reference evidence="8 9" key="1">
    <citation type="journal article" date="2018" name="MBio">
        <title>Comparative Genomics Reveals the Core Gene Toolbox for the Fungus-Insect Symbiosis.</title>
        <authorList>
            <person name="Wang Y."/>
            <person name="Stata M."/>
            <person name="Wang W."/>
            <person name="Stajich J.E."/>
            <person name="White M.M."/>
            <person name="Moncalvo J.M."/>
        </authorList>
    </citation>
    <scope>NUCLEOTIDE SEQUENCE [LARGE SCALE GENOMIC DNA]</scope>
    <source>
        <strain evidence="8 9">AUS-77-4</strain>
    </source>
</reference>
<sequence>MINQHQLAAVKKKQNVGTVNRFSKRATTGVNIGVTVAVLVFGFLVMIAWSISKRNALSKKKTETITDPMNTNQKENPTEYFDHTILPVKNIFPTANFISINPDKQKKVVLSKDLESYPVVTMKVYKKSTAHKIPEKVFEKKKLFSSKPRPHEPKTSTNSKVECSICFVELKDEDLVRIIPCYHPFHKHCIDNWLLERLGFCPTCNLDLRKTPESGINYQNLINNTNQQPSQNHTLNDTANQNANINTHNHWVGNSDINQTYKRNQVIDQSQSTYTATNEKLKKNTN</sequence>
<dbReference type="Proteomes" id="UP000245699">
    <property type="component" value="Unassembled WGS sequence"/>
</dbReference>
<evidence type="ECO:0000256" key="4">
    <source>
        <dbReference type="PROSITE-ProRule" id="PRU00175"/>
    </source>
</evidence>
<accession>A0A2T9YJJ6</accession>
<evidence type="ECO:0000256" key="5">
    <source>
        <dbReference type="SAM" id="MobiDB-lite"/>
    </source>
</evidence>
<evidence type="ECO:0000313" key="8">
    <source>
        <dbReference type="EMBL" id="PVU92516.1"/>
    </source>
</evidence>
<dbReference type="OrthoDB" id="8062037at2759"/>
<dbReference type="EMBL" id="MBFT01000361">
    <property type="protein sequence ID" value="PVU92516.1"/>
    <property type="molecule type" value="Genomic_DNA"/>
</dbReference>
<keyword evidence="2 4" id="KW-0863">Zinc-finger</keyword>
<keyword evidence="9" id="KW-1185">Reference proteome</keyword>
<dbReference type="SMART" id="SM00184">
    <property type="entry name" value="RING"/>
    <property type="match status" value="1"/>
</dbReference>
<evidence type="ECO:0000256" key="6">
    <source>
        <dbReference type="SAM" id="Phobius"/>
    </source>
</evidence>
<keyword evidence="6" id="KW-0812">Transmembrane</keyword>
<dbReference type="InterPro" id="IPR001841">
    <property type="entry name" value="Znf_RING"/>
</dbReference>
<evidence type="ECO:0000313" key="9">
    <source>
        <dbReference type="Proteomes" id="UP000245699"/>
    </source>
</evidence>
<dbReference type="InterPro" id="IPR052788">
    <property type="entry name" value="RING-type_E3_ligase_ATL"/>
</dbReference>
<dbReference type="Gene3D" id="3.30.40.10">
    <property type="entry name" value="Zinc/RING finger domain, C3HC4 (zinc finger)"/>
    <property type="match status" value="1"/>
</dbReference>
<feature type="compositionally biased region" description="Polar residues" evidence="5">
    <location>
        <begin position="225"/>
        <end position="249"/>
    </location>
</feature>
<proteinExistence type="predicted"/>
<dbReference type="InterPro" id="IPR013083">
    <property type="entry name" value="Znf_RING/FYVE/PHD"/>
</dbReference>
<gene>
    <name evidence="8" type="ORF">BB559_003701</name>
</gene>
<dbReference type="PROSITE" id="PS50089">
    <property type="entry name" value="ZF_RING_2"/>
    <property type="match status" value="1"/>
</dbReference>
<dbReference type="AlphaFoldDB" id="A0A2T9YJJ6"/>
<dbReference type="Pfam" id="PF13639">
    <property type="entry name" value="zf-RING_2"/>
    <property type="match status" value="1"/>
</dbReference>
<keyword evidence="6" id="KW-0472">Membrane</keyword>
<dbReference type="CDD" id="cd16454">
    <property type="entry name" value="RING-H2_PA-TM-RING"/>
    <property type="match status" value="1"/>
</dbReference>
<keyword evidence="6" id="KW-1133">Transmembrane helix</keyword>